<gene>
    <name evidence="1" type="ORF">A1Q1_02067</name>
</gene>
<dbReference type="RefSeq" id="XP_014184072.1">
    <property type="nucleotide sequence ID" value="XM_014328597.1"/>
</dbReference>
<dbReference type="OrthoDB" id="420422at2759"/>
<dbReference type="KEGG" id="tasa:A1Q1_02067"/>
<dbReference type="GeneID" id="25985581"/>
<dbReference type="HOGENOM" id="CLU_891943_0_0_1"/>
<dbReference type="VEuPathDB" id="FungiDB:A1Q1_02067"/>
<comment type="caution">
    <text evidence="1">The sequence shown here is derived from an EMBL/GenBank/DDBJ whole genome shotgun (WGS) entry which is preliminary data.</text>
</comment>
<proteinExistence type="predicted"/>
<dbReference type="AlphaFoldDB" id="J6FCA5"/>
<sequence>MVTTQSMLAEIGSGTASELTPDSPPGPTFIQSLDEVLVASRPHPGGSTLQRGDLVEVIGPSGSGKTALCVFLLMTTLLPATMTVGGVEVTIDGRGKKAAILSPPSHASVRPALRRAMQRHIEDCLQQVPHTAADVDIVIDAALANLTVVKPQPRWTSWAVALRKIATKKDLEMVVCDGFGDGYWVERWEHEERRAGNTMRDAWDALTHLRQTVGAVVVVTVQGLKPHLPAPYPSVFDGQRWGITFQLTLLGRKRSLQFPAETTAVEALRARHLGQTQEYIGVLRIPGGGGEAGTPRGARWTFVIDDAGLVAA</sequence>
<organism evidence="1 2">
    <name type="scientific">Trichosporon asahii var. asahii (strain ATCC 90039 / CBS 2479 / JCM 2466 / KCTC 7840 / NBRC 103889/ NCYC 2677 / UAMH 7654)</name>
    <name type="common">Yeast</name>
    <dbReference type="NCBI Taxonomy" id="1186058"/>
    <lineage>
        <taxon>Eukaryota</taxon>
        <taxon>Fungi</taxon>
        <taxon>Dikarya</taxon>
        <taxon>Basidiomycota</taxon>
        <taxon>Agaricomycotina</taxon>
        <taxon>Tremellomycetes</taxon>
        <taxon>Trichosporonales</taxon>
        <taxon>Trichosporonaceae</taxon>
        <taxon>Trichosporon</taxon>
    </lineage>
</organism>
<reference evidence="1 2" key="1">
    <citation type="journal article" date="2012" name="Eukaryot. Cell">
        <title>Draft genome sequence of CBS 2479, the standard type strain of Trichosporon asahii.</title>
        <authorList>
            <person name="Yang R.Y."/>
            <person name="Li H.T."/>
            <person name="Zhu H."/>
            <person name="Zhou G.P."/>
            <person name="Wang M."/>
            <person name="Wang L."/>
        </authorList>
    </citation>
    <scope>NUCLEOTIDE SEQUENCE [LARGE SCALE GENOMIC DNA]</scope>
    <source>
        <strain evidence="2">ATCC 90039 / CBS 2479 / JCM 2466 / KCTC 7840 / NCYC 2677 / UAMH 7654</strain>
    </source>
</reference>
<dbReference type="EMBL" id="ALBS01000018">
    <property type="protein sequence ID" value="EJT52732.1"/>
    <property type="molecule type" value="Genomic_DNA"/>
</dbReference>
<evidence type="ECO:0000313" key="2">
    <source>
        <dbReference type="Proteomes" id="UP000002748"/>
    </source>
</evidence>
<accession>J6FCA5</accession>
<dbReference type="SUPFAM" id="SSF52540">
    <property type="entry name" value="P-loop containing nucleoside triphosphate hydrolases"/>
    <property type="match status" value="1"/>
</dbReference>
<dbReference type="InterPro" id="IPR027417">
    <property type="entry name" value="P-loop_NTPase"/>
</dbReference>
<name>J6FCA5_TRIAS</name>
<protein>
    <submittedName>
        <fullName evidence="1">Uncharacterized protein</fullName>
    </submittedName>
</protein>
<dbReference type="Gene3D" id="3.40.50.300">
    <property type="entry name" value="P-loop containing nucleotide triphosphate hydrolases"/>
    <property type="match status" value="1"/>
</dbReference>
<evidence type="ECO:0000313" key="1">
    <source>
        <dbReference type="EMBL" id="EJT52732.1"/>
    </source>
</evidence>
<dbReference type="Proteomes" id="UP000002748">
    <property type="component" value="Unassembled WGS sequence"/>
</dbReference>